<protein>
    <submittedName>
        <fullName evidence="3">Uncharacterized protein</fullName>
    </submittedName>
</protein>
<dbReference type="Proteomes" id="UP001055156">
    <property type="component" value="Unassembled WGS sequence"/>
</dbReference>
<evidence type="ECO:0000256" key="1">
    <source>
        <dbReference type="SAM" id="MobiDB-lite"/>
    </source>
</evidence>
<evidence type="ECO:0000313" key="4">
    <source>
        <dbReference type="Proteomes" id="UP001055156"/>
    </source>
</evidence>
<feature type="signal peptide" evidence="2">
    <location>
        <begin position="1"/>
        <end position="21"/>
    </location>
</feature>
<evidence type="ECO:0000256" key="2">
    <source>
        <dbReference type="SAM" id="SignalP"/>
    </source>
</evidence>
<evidence type="ECO:0000313" key="3">
    <source>
        <dbReference type="EMBL" id="GJE27253.1"/>
    </source>
</evidence>
<dbReference type="RefSeq" id="WP_238311107.1">
    <property type="nucleotide sequence ID" value="NZ_BPQV01000005.1"/>
</dbReference>
<reference evidence="3" key="1">
    <citation type="journal article" date="2021" name="Front. Microbiol.">
        <title>Comprehensive Comparative Genomics and Phenotyping of Methylobacterium Species.</title>
        <authorList>
            <person name="Alessa O."/>
            <person name="Ogura Y."/>
            <person name="Fujitani Y."/>
            <person name="Takami H."/>
            <person name="Hayashi T."/>
            <person name="Sahin N."/>
            <person name="Tani A."/>
        </authorList>
    </citation>
    <scope>NUCLEOTIDE SEQUENCE</scope>
    <source>
        <strain evidence="3">NBRC 15689</strain>
    </source>
</reference>
<reference evidence="3" key="2">
    <citation type="submission" date="2021-08" db="EMBL/GenBank/DDBJ databases">
        <authorList>
            <person name="Tani A."/>
            <person name="Ola A."/>
            <person name="Ogura Y."/>
            <person name="Katsura K."/>
            <person name="Hayashi T."/>
        </authorList>
    </citation>
    <scope>NUCLEOTIDE SEQUENCE</scope>
    <source>
        <strain evidence="3">NBRC 15689</strain>
    </source>
</reference>
<gene>
    <name evidence="3" type="ORF">LKMONMHP_2111</name>
</gene>
<accession>A0ABQ4T7E6</accession>
<name>A0ABQ4T7E6_METOR</name>
<feature type="chain" id="PRO_5047518930" evidence="2">
    <location>
        <begin position="22"/>
        <end position="68"/>
    </location>
</feature>
<proteinExistence type="predicted"/>
<keyword evidence="2" id="KW-0732">Signal</keyword>
<feature type="region of interest" description="Disordered" evidence="1">
    <location>
        <begin position="45"/>
        <end position="68"/>
    </location>
</feature>
<keyword evidence="4" id="KW-1185">Reference proteome</keyword>
<dbReference type="EMBL" id="BPQV01000005">
    <property type="protein sequence ID" value="GJE27253.1"/>
    <property type="molecule type" value="Genomic_DNA"/>
</dbReference>
<organism evidence="3 4">
    <name type="scientific">Methylobacterium organophilum</name>
    <dbReference type="NCBI Taxonomy" id="410"/>
    <lineage>
        <taxon>Bacteria</taxon>
        <taxon>Pseudomonadati</taxon>
        <taxon>Pseudomonadota</taxon>
        <taxon>Alphaproteobacteria</taxon>
        <taxon>Hyphomicrobiales</taxon>
        <taxon>Methylobacteriaceae</taxon>
        <taxon>Methylobacterium</taxon>
    </lineage>
</organism>
<sequence length="68" mass="6605">MTRIASAALALSLAAATPAFAQSYTAPAGIAAQAAVSGGTVSGTAVAQTQPSRDVTATGTVTHRPAHR</sequence>
<feature type="compositionally biased region" description="Polar residues" evidence="1">
    <location>
        <begin position="45"/>
        <end position="61"/>
    </location>
</feature>
<comment type="caution">
    <text evidence="3">The sequence shown here is derived from an EMBL/GenBank/DDBJ whole genome shotgun (WGS) entry which is preliminary data.</text>
</comment>